<comment type="caution">
    <text evidence="1">The sequence shown here is derived from an EMBL/GenBank/DDBJ whole genome shotgun (WGS) entry which is preliminary data.</text>
</comment>
<sequence>MQYYSLLIKAKRVTKFGSTEAKAITSVLNCGILIVFKNCSSLLKLSAVTSRLFARSGFI</sequence>
<name>A0A3M7T551_BRAPC</name>
<dbReference type="EMBL" id="REGN01000294">
    <property type="protein sequence ID" value="RNA42958.1"/>
    <property type="molecule type" value="Genomic_DNA"/>
</dbReference>
<organism evidence="1 2">
    <name type="scientific">Brachionus plicatilis</name>
    <name type="common">Marine rotifer</name>
    <name type="synonym">Brachionus muelleri</name>
    <dbReference type="NCBI Taxonomy" id="10195"/>
    <lineage>
        <taxon>Eukaryota</taxon>
        <taxon>Metazoa</taxon>
        <taxon>Spiralia</taxon>
        <taxon>Gnathifera</taxon>
        <taxon>Rotifera</taxon>
        <taxon>Eurotatoria</taxon>
        <taxon>Monogononta</taxon>
        <taxon>Pseudotrocha</taxon>
        <taxon>Ploima</taxon>
        <taxon>Brachionidae</taxon>
        <taxon>Brachionus</taxon>
    </lineage>
</organism>
<gene>
    <name evidence="1" type="ORF">BpHYR1_007830</name>
</gene>
<dbReference type="AlphaFoldDB" id="A0A3M7T551"/>
<proteinExistence type="predicted"/>
<accession>A0A3M7T551</accession>
<keyword evidence="2" id="KW-1185">Reference proteome</keyword>
<evidence type="ECO:0000313" key="1">
    <source>
        <dbReference type="EMBL" id="RNA42958.1"/>
    </source>
</evidence>
<protein>
    <submittedName>
        <fullName evidence="1">Uncharacterized protein</fullName>
    </submittedName>
</protein>
<dbReference type="Proteomes" id="UP000276133">
    <property type="component" value="Unassembled WGS sequence"/>
</dbReference>
<reference evidence="1 2" key="1">
    <citation type="journal article" date="2018" name="Sci. Rep.">
        <title>Genomic signatures of local adaptation to the degree of environmental predictability in rotifers.</title>
        <authorList>
            <person name="Franch-Gras L."/>
            <person name="Hahn C."/>
            <person name="Garcia-Roger E.M."/>
            <person name="Carmona M.J."/>
            <person name="Serra M."/>
            <person name="Gomez A."/>
        </authorList>
    </citation>
    <scope>NUCLEOTIDE SEQUENCE [LARGE SCALE GENOMIC DNA]</scope>
    <source>
        <strain evidence="1">HYR1</strain>
    </source>
</reference>
<evidence type="ECO:0000313" key="2">
    <source>
        <dbReference type="Proteomes" id="UP000276133"/>
    </source>
</evidence>